<sequence>MGIIQLPAYVDYWSKDFKVDCVINVMSLKKYQLIRRYLHFNDSEVENESNDRYYKIRPLFDKVISNCRKIEEESRMSIDEMMVPYKGKKSGELKQYIKTKPKKWGYKMFVRAGVSGIVYDAILYGGQYTFSGRDFSNYENTLGLGAKVVLSLCRTIRDPVLTVVCFDNYFSSVELMHHLRNELGILSIGTFQQNRTRGCILKDDKEMKKMPRGSVDMKVCEEKKIVLVKWFDNKGVLLGSNYTGVEPMGVCKRYFKDKKEYREIPCPNIVKEYNKHMGGVDLADMLVAIYRTIYKTNKWYMPIFSQLLDVAINNAWLLYRRECGLKTGVDDHIALKAFRFKVAQEMSSYIPKALAENVEPPNRVNQRRIISRPIATRPEAESRYDGKEHFPKITTKGRCRLCVKGKTTFLCIKYNMRLCIQQNRNCFYTFHQKEQET</sequence>
<dbReference type="PANTHER" id="PTHR47272:SF2">
    <property type="entry name" value="PIGGYBAC TRANSPOSABLE ELEMENT-DERIVED PROTEIN 3-LIKE"/>
    <property type="match status" value="1"/>
</dbReference>
<evidence type="ECO:0000313" key="2">
    <source>
        <dbReference type="EMBL" id="CAK1597912.1"/>
    </source>
</evidence>
<comment type="caution">
    <text evidence="2">The sequence shown here is derived from an EMBL/GenBank/DDBJ whole genome shotgun (WGS) entry which is preliminary data.</text>
</comment>
<dbReference type="EMBL" id="CAVLGL010000095">
    <property type="protein sequence ID" value="CAK1597912.1"/>
    <property type="molecule type" value="Genomic_DNA"/>
</dbReference>
<protein>
    <recommendedName>
        <fullName evidence="1">PiggyBac transposable element-derived protein domain-containing protein</fullName>
    </recommendedName>
</protein>
<evidence type="ECO:0000259" key="1">
    <source>
        <dbReference type="Pfam" id="PF13843"/>
    </source>
</evidence>
<organism evidence="2 3">
    <name type="scientific">Parnassius mnemosyne</name>
    <name type="common">clouded apollo</name>
    <dbReference type="NCBI Taxonomy" id="213953"/>
    <lineage>
        <taxon>Eukaryota</taxon>
        <taxon>Metazoa</taxon>
        <taxon>Ecdysozoa</taxon>
        <taxon>Arthropoda</taxon>
        <taxon>Hexapoda</taxon>
        <taxon>Insecta</taxon>
        <taxon>Pterygota</taxon>
        <taxon>Neoptera</taxon>
        <taxon>Endopterygota</taxon>
        <taxon>Lepidoptera</taxon>
        <taxon>Glossata</taxon>
        <taxon>Ditrysia</taxon>
        <taxon>Papilionoidea</taxon>
        <taxon>Papilionidae</taxon>
        <taxon>Parnassiinae</taxon>
        <taxon>Parnassini</taxon>
        <taxon>Parnassius</taxon>
        <taxon>Driopa</taxon>
    </lineage>
</organism>
<keyword evidence="3" id="KW-1185">Reference proteome</keyword>
<dbReference type="InterPro" id="IPR029526">
    <property type="entry name" value="PGBD"/>
</dbReference>
<evidence type="ECO:0000313" key="3">
    <source>
        <dbReference type="Proteomes" id="UP001314205"/>
    </source>
</evidence>
<feature type="domain" description="PiggyBac transposable element-derived protein" evidence="1">
    <location>
        <begin position="1"/>
        <end position="316"/>
    </location>
</feature>
<proteinExistence type="predicted"/>
<dbReference type="AlphaFoldDB" id="A0AAV1LUR7"/>
<reference evidence="2 3" key="1">
    <citation type="submission" date="2023-11" db="EMBL/GenBank/DDBJ databases">
        <authorList>
            <person name="Hedman E."/>
            <person name="Englund M."/>
            <person name="Stromberg M."/>
            <person name="Nyberg Akerstrom W."/>
            <person name="Nylinder S."/>
            <person name="Jareborg N."/>
            <person name="Kallberg Y."/>
            <person name="Kronander E."/>
        </authorList>
    </citation>
    <scope>NUCLEOTIDE SEQUENCE [LARGE SCALE GENOMIC DNA]</scope>
</reference>
<gene>
    <name evidence="2" type="ORF">PARMNEM_LOCUS17000</name>
</gene>
<dbReference type="Pfam" id="PF13843">
    <property type="entry name" value="DDE_Tnp_1_7"/>
    <property type="match status" value="1"/>
</dbReference>
<accession>A0AAV1LUR7</accession>
<dbReference type="PANTHER" id="PTHR47272">
    <property type="entry name" value="DDE_TNP_1_7 DOMAIN-CONTAINING PROTEIN"/>
    <property type="match status" value="1"/>
</dbReference>
<name>A0AAV1LUR7_9NEOP</name>
<dbReference type="Proteomes" id="UP001314205">
    <property type="component" value="Unassembled WGS sequence"/>
</dbReference>